<evidence type="ECO:0000256" key="2">
    <source>
        <dbReference type="ARBA" id="ARBA00009477"/>
    </source>
</evidence>
<dbReference type="Pfam" id="PF25917">
    <property type="entry name" value="BSH_RND"/>
    <property type="match status" value="1"/>
</dbReference>
<dbReference type="Pfam" id="PF25876">
    <property type="entry name" value="HH_MFP_RND"/>
    <property type="match status" value="1"/>
</dbReference>
<dbReference type="InterPro" id="IPR006143">
    <property type="entry name" value="RND_pump_MFP"/>
</dbReference>
<dbReference type="GO" id="GO:0005886">
    <property type="term" value="C:plasma membrane"/>
    <property type="evidence" value="ECO:0007669"/>
    <property type="project" value="UniProtKB-SubCell"/>
</dbReference>
<evidence type="ECO:0000259" key="4">
    <source>
        <dbReference type="Pfam" id="PF25876"/>
    </source>
</evidence>
<feature type="domain" description="Multidrug resistance protein MdtA-like alpha-helical hairpin" evidence="4">
    <location>
        <begin position="104"/>
        <end position="173"/>
    </location>
</feature>
<evidence type="ECO:0000259" key="6">
    <source>
        <dbReference type="Pfam" id="PF25944"/>
    </source>
</evidence>
<dbReference type="SUPFAM" id="SSF111369">
    <property type="entry name" value="HlyD-like secretion proteins"/>
    <property type="match status" value="1"/>
</dbReference>
<dbReference type="Gene3D" id="2.40.420.20">
    <property type="match status" value="1"/>
</dbReference>
<comment type="caution">
    <text evidence="8">The sequence shown here is derived from an EMBL/GenBank/DDBJ whole genome shotgun (WGS) entry which is preliminary data.</text>
</comment>
<dbReference type="InterPro" id="IPR058626">
    <property type="entry name" value="MdtA-like_b-barrel"/>
</dbReference>
<feature type="domain" description="Multidrug resistance protein MdtA-like C-terminal permuted SH3" evidence="7">
    <location>
        <begin position="306"/>
        <end position="363"/>
    </location>
</feature>
<dbReference type="InterPro" id="IPR058627">
    <property type="entry name" value="MdtA-like_C"/>
</dbReference>
<proteinExistence type="inferred from homology"/>
<dbReference type="OrthoDB" id="9800613at2"/>
<sequence length="387" mass="41305">MLNPAREPVLNRRILLVPALLLGLAACTEESAPPPTIEVVVDTVVSEPFQPRSAYVGRLQAREDVTIQAKVTGYLVSRDFREGELVEAGDVLFTIDDSEYRAALARATADLASAKAAQANAERNFNRGRELLPKGAISQAEMDDLIAKKLDAEARIESARAQVTSAEVDLGFTVIKAPITGRIGRSRVSPGDLVGPTSGDLTTLVSIDPIEALFQVSEATYVSTVSEHIGGELDPSALQSIEVTLELTNGVSYPEVGRIDYFANRIDAATGTMEARASIPNPHSILVPGQYVRVILQDTNLMQGLFMPQAAVQADQQGSFVLVVNESGVVERRNVELGDRLDQSVLVREGVEAGEQVIVRGLQQVRAGMAVNVKALPGSDSPAAGGR</sequence>
<dbReference type="EMBL" id="VRYZ01000006">
    <property type="protein sequence ID" value="TXS90625.1"/>
    <property type="molecule type" value="Genomic_DNA"/>
</dbReference>
<dbReference type="PROSITE" id="PS51257">
    <property type="entry name" value="PROKAR_LIPOPROTEIN"/>
    <property type="match status" value="1"/>
</dbReference>
<feature type="coiled-coil region" evidence="3">
    <location>
        <begin position="104"/>
        <end position="169"/>
    </location>
</feature>
<dbReference type="GO" id="GO:0046677">
    <property type="term" value="P:response to antibiotic"/>
    <property type="evidence" value="ECO:0007669"/>
    <property type="project" value="TreeGrafter"/>
</dbReference>
<dbReference type="Proteomes" id="UP000321933">
    <property type="component" value="Unassembled WGS sequence"/>
</dbReference>
<comment type="similarity">
    <text evidence="2">Belongs to the membrane fusion protein (MFP) (TC 8.A.1) family.</text>
</comment>
<dbReference type="NCBIfam" id="TIGR01730">
    <property type="entry name" value="RND_mfp"/>
    <property type="match status" value="1"/>
</dbReference>
<dbReference type="InterPro" id="IPR058624">
    <property type="entry name" value="MdtA-like_HH"/>
</dbReference>
<dbReference type="Gene3D" id="1.10.287.470">
    <property type="entry name" value="Helix hairpin bin"/>
    <property type="match status" value="1"/>
</dbReference>
<dbReference type="PANTHER" id="PTHR30158">
    <property type="entry name" value="ACRA/E-RELATED COMPONENT OF DRUG EFFLUX TRANSPORTER"/>
    <property type="match status" value="1"/>
</dbReference>
<dbReference type="InterPro" id="IPR058625">
    <property type="entry name" value="MdtA-like_BSH"/>
</dbReference>
<dbReference type="Gene3D" id="2.40.50.100">
    <property type="match status" value="1"/>
</dbReference>
<dbReference type="FunFam" id="2.40.420.20:FF:000001">
    <property type="entry name" value="Efflux RND transporter periplasmic adaptor subunit"/>
    <property type="match status" value="1"/>
</dbReference>
<accession>A0A5C8ZQK8</accession>
<dbReference type="AlphaFoldDB" id="A0A5C8ZQK8"/>
<keyword evidence="9" id="KW-1185">Reference proteome</keyword>
<gene>
    <name evidence="8" type="ORF">FVW59_14930</name>
</gene>
<evidence type="ECO:0000259" key="7">
    <source>
        <dbReference type="Pfam" id="PF25967"/>
    </source>
</evidence>
<evidence type="ECO:0000313" key="8">
    <source>
        <dbReference type="EMBL" id="TXS90625.1"/>
    </source>
</evidence>
<feature type="domain" description="Multidrug resistance protein MdtA-like beta-barrel" evidence="6">
    <location>
        <begin position="209"/>
        <end position="298"/>
    </location>
</feature>
<feature type="domain" description="Multidrug resistance protein MdtA-like barrel-sandwich hybrid" evidence="5">
    <location>
        <begin position="64"/>
        <end position="204"/>
    </location>
</feature>
<dbReference type="Pfam" id="PF25944">
    <property type="entry name" value="Beta-barrel_RND"/>
    <property type="match status" value="1"/>
</dbReference>
<reference evidence="8 9" key="1">
    <citation type="submission" date="2019-08" db="EMBL/GenBank/DDBJ databases">
        <title>Parahaliea maris sp. nov., isolated from the surface seawater.</title>
        <authorList>
            <person name="Liu Y."/>
        </authorList>
    </citation>
    <scope>NUCLEOTIDE SEQUENCE [LARGE SCALE GENOMIC DNA]</scope>
    <source>
        <strain evidence="8 9">S2-26</strain>
    </source>
</reference>
<name>A0A5C8ZQK8_9GAMM</name>
<dbReference type="GO" id="GO:0022857">
    <property type="term" value="F:transmembrane transporter activity"/>
    <property type="evidence" value="ECO:0007669"/>
    <property type="project" value="InterPro"/>
</dbReference>
<keyword evidence="3" id="KW-0175">Coiled coil</keyword>
<dbReference type="Pfam" id="PF25967">
    <property type="entry name" value="RND-MFP_C"/>
    <property type="match status" value="1"/>
</dbReference>
<protein>
    <submittedName>
        <fullName evidence="8">Efflux RND transporter periplasmic adaptor subunit</fullName>
    </submittedName>
</protein>
<organism evidence="8 9">
    <name type="scientific">Parahaliea aestuarii</name>
    <dbReference type="NCBI Taxonomy" id="1852021"/>
    <lineage>
        <taxon>Bacteria</taxon>
        <taxon>Pseudomonadati</taxon>
        <taxon>Pseudomonadota</taxon>
        <taxon>Gammaproteobacteria</taxon>
        <taxon>Cellvibrionales</taxon>
        <taxon>Halieaceae</taxon>
        <taxon>Parahaliea</taxon>
    </lineage>
</organism>
<evidence type="ECO:0000256" key="3">
    <source>
        <dbReference type="SAM" id="Coils"/>
    </source>
</evidence>
<evidence type="ECO:0000313" key="9">
    <source>
        <dbReference type="Proteomes" id="UP000321933"/>
    </source>
</evidence>
<evidence type="ECO:0000259" key="5">
    <source>
        <dbReference type="Pfam" id="PF25917"/>
    </source>
</evidence>
<evidence type="ECO:0000256" key="1">
    <source>
        <dbReference type="ARBA" id="ARBA00004519"/>
    </source>
</evidence>
<comment type="subcellular location">
    <subcellularLocation>
        <location evidence="1">Cell inner membrane</location>
        <topology evidence="1">Lipid-anchor</topology>
    </subcellularLocation>
</comment>
<dbReference type="Gene3D" id="2.40.30.170">
    <property type="match status" value="1"/>
</dbReference>